<dbReference type="InterPro" id="IPR000648">
    <property type="entry name" value="Oxysterol-bd"/>
</dbReference>
<evidence type="ECO:0000313" key="2">
    <source>
        <dbReference type="EMBL" id="KAE8674982.1"/>
    </source>
</evidence>
<dbReference type="GO" id="GO:0016020">
    <property type="term" value="C:membrane"/>
    <property type="evidence" value="ECO:0007669"/>
    <property type="project" value="TreeGrafter"/>
</dbReference>
<comment type="similarity">
    <text evidence="1">Belongs to the OSBP family.</text>
</comment>
<dbReference type="FunFam" id="3.30.70.3490:FF:000007">
    <property type="entry name" value="Oxysterol-binding protein-related protein 4B"/>
    <property type="match status" value="1"/>
</dbReference>
<dbReference type="PANTHER" id="PTHR10972:SF102">
    <property type="entry name" value="OXYSTEROL-BINDING PROTEIN"/>
    <property type="match status" value="1"/>
</dbReference>
<proteinExistence type="inferred from homology"/>
<accession>A0A6A2XHL4</accession>
<protein>
    <submittedName>
        <fullName evidence="2">Thioredoxin superfamily protein isoform 1</fullName>
    </submittedName>
</protein>
<dbReference type="InterPro" id="IPR037239">
    <property type="entry name" value="OSBP_sf"/>
</dbReference>
<dbReference type="Proteomes" id="UP000436088">
    <property type="component" value="Unassembled WGS sequence"/>
</dbReference>
<sequence length="284" mass="32184">MFLKVVLTKPFSTDGASEADYRAPNLIQRILALFKNVRPGSDLTPFKLPPMFNLPSSMLWKAIVLYRHRHSESISLTIRRFLLNTQPKSNRILNSFGASVESEVRGNRQLKLKLQSPGETYEMNYPNLLIRFLPLSGVDWTGNVRIGCKETGFEAELQFGPKSFLGLRGSHGSWEVEGAIYNAEEVYSGLRTPVVKDLQGVEPTESAAVWNTVSKAIMSQNWEKAKEAKNTVEENQRKVLREMEAKEKTWVPQNFSLSYRKDGGWECSPTRRWVPPAPIVVPLT</sequence>
<keyword evidence="3" id="KW-1185">Reference proteome</keyword>
<dbReference type="Gene3D" id="3.30.70.3490">
    <property type="match status" value="1"/>
</dbReference>
<dbReference type="GO" id="GO:0032934">
    <property type="term" value="F:sterol binding"/>
    <property type="evidence" value="ECO:0007669"/>
    <property type="project" value="TreeGrafter"/>
</dbReference>
<evidence type="ECO:0000256" key="1">
    <source>
        <dbReference type="ARBA" id="ARBA00008842"/>
    </source>
</evidence>
<name>A0A6A2XHL4_HIBSY</name>
<comment type="caution">
    <text evidence="2">The sequence shown here is derived from an EMBL/GenBank/DDBJ whole genome shotgun (WGS) entry which is preliminary data.</text>
</comment>
<organism evidence="2 3">
    <name type="scientific">Hibiscus syriacus</name>
    <name type="common">Rose of Sharon</name>
    <dbReference type="NCBI Taxonomy" id="106335"/>
    <lineage>
        <taxon>Eukaryota</taxon>
        <taxon>Viridiplantae</taxon>
        <taxon>Streptophyta</taxon>
        <taxon>Embryophyta</taxon>
        <taxon>Tracheophyta</taxon>
        <taxon>Spermatophyta</taxon>
        <taxon>Magnoliopsida</taxon>
        <taxon>eudicotyledons</taxon>
        <taxon>Gunneridae</taxon>
        <taxon>Pentapetalae</taxon>
        <taxon>rosids</taxon>
        <taxon>malvids</taxon>
        <taxon>Malvales</taxon>
        <taxon>Malvaceae</taxon>
        <taxon>Malvoideae</taxon>
        <taxon>Hibiscus</taxon>
    </lineage>
</organism>
<dbReference type="EMBL" id="VEPZ02001408">
    <property type="protein sequence ID" value="KAE8674982.1"/>
    <property type="molecule type" value="Genomic_DNA"/>
</dbReference>
<dbReference type="SUPFAM" id="SSF144000">
    <property type="entry name" value="Oxysterol-binding protein-like"/>
    <property type="match status" value="1"/>
</dbReference>
<gene>
    <name evidence="2" type="ORF">F3Y22_tig00111708pilonHSYRG00429</name>
</gene>
<reference evidence="2" key="1">
    <citation type="submission" date="2019-09" db="EMBL/GenBank/DDBJ databases">
        <title>Draft genome information of white flower Hibiscus syriacus.</title>
        <authorList>
            <person name="Kim Y.-M."/>
        </authorList>
    </citation>
    <scope>NUCLEOTIDE SEQUENCE [LARGE SCALE GENOMIC DNA]</scope>
    <source>
        <strain evidence="2">YM2019G1</strain>
    </source>
</reference>
<dbReference type="GO" id="GO:0005829">
    <property type="term" value="C:cytosol"/>
    <property type="evidence" value="ECO:0007669"/>
    <property type="project" value="TreeGrafter"/>
</dbReference>
<dbReference type="AlphaFoldDB" id="A0A6A2XHL4"/>
<dbReference type="PANTHER" id="PTHR10972">
    <property type="entry name" value="OXYSTEROL-BINDING PROTEIN-RELATED"/>
    <property type="match status" value="1"/>
</dbReference>
<evidence type="ECO:0000313" key="3">
    <source>
        <dbReference type="Proteomes" id="UP000436088"/>
    </source>
</evidence>